<keyword evidence="2" id="KW-0378">Hydrolase</keyword>
<comment type="caution">
    <text evidence="2">The sequence shown here is derived from an EMBL/GenBank/DDBJ whole genome shotgun (WGS) entry which is preliminary data.</text>
</comment>
<evidence type="ECO:0000313" key="2">
    <source>
        <dbReference type="EMBL" id="TGG92028.1"/>
    </source>
</evidence>
<dbReference type="InterPro" id="IPR000073">
    <property type="entry name" value="AB_hydrolase_1"/>
</dbReference>
<evidence type="ECO:0000259" key="1">
    <source>
        <dbReference type="Pfam" id="PF12697"/>
    </source>
</evidence>
<reference evidence="2 3" key="1">
    <citation type="submission" date="2019-04" db="EMBL/GenBank/DDBJ databases">
        <title>Natronospirillum operosus gen. nov., sp. nov., a haloalkaliphilic satellite isolated from decaying biomass of laboratory culture of cyanobacterium Geitlerinema sp. and proposal of Natronospirillaceae fam. nov. and Saccharospirillaceae fam. nov.</title>
        <authorList>
            <person name="Kevbrin V."/>
            <person name="Boltyanskaya Y."/>
            <person name="Koziaeva V."/>
            <person name="Grouzdev D.S."/>
            <person name="Park M."/>
            <person name="Cho J."/>
        </authorList>
    </citation>
    <scope>NUCLEOTIDE SEQUENCE [LARGE SCALE GENOMIC DNA]</scope>
    <source>
        <strain evidence="2 3">G-116</strain>
    </source>
</reference>
<dbReference type="AlphaFoldDB" id="A0A4Z0WDI0"/>
<accession>A0A4Z0WDI0</accession>
<dbReference type="InterPro" id="IPR050266">
    <property type="entry name" value="AB_hydrolase_sf"/>
</dbReference>
<proteinExistence type="predicted"/>
<dbReference type="GO" id="GO:0016020">
    <property type="term" value="C:membrane"/>
    <property type="evidence" value="ECO:0007669"/>
    <property type="project" value="TreeGrafter"/>
</dbReference>
<gene>
    <name evidence="2" type="ORF">E4656_14195</name>
</gene>
<dbReference type="Proteomes" id="UP000297475">
    <property type="component" value="Unassembled WGS sequence"/>
</dbReference>
<name>A0A4Z0WDI0_9GAMM</name>
<protein>
    <submittedName>
        <fullName evidence="2">Alpha/beta hydrolase</fullName>
    </submittedName>
</protein>
<dbReference type="EMBL" id="SRMF01000006">
    <property type="protein sequence ID" value="TGG92028.1"/>
    <property type="molecule type" value="Genomic_DNA"/>
</dbReference>
<dbReference type="PRINTS" id="PR00111">
    <property type="entry name" value="ABHYDROLASE"/>
</dbReference>
<dbReference type="RefSeq" id="WP_135483957.1">
    <property type="nucleotide sequence ID" value="NZ_SRMF01000006.1"/>
</dbReference>
<dbReference type="PANTHER" id="PTHR43798">
    <property type="entry name" value="MONOACYLGLYCEROL LIPASE"/>
    <property type="match status" value="1"/>
</dbReference>
<dbReference type="InterPro" id="IPR029058">
    <property type="entry name" value="AB_hydrolase_fold"/>
</dbReference>
<dbReference type="Pfam" id="PF12697">
    <property type="entry name" value="Abhydrolase_6"/>
    <property type="match status" value="1"/>
</dbReference>
<dbReference type="OrthoDB" id="9804723at2"/>
<dbReference type="GO" id="GO:0016787">
    <property type="term" value="F:hydrolase activity"/>
    <property type="evidence" value="ECO:0007669"/>
    <property type="project" value="UniProtKB-KW"/>
</dbReference>
<dbReference type="PANTHER" id="PTHR43798:SF33">
    <property type="entry name" value="HYDROLASE, PUTATIVE (AFU_ORTHOLOGUE AFUA_2G14860)-RELATED"/>
    <property type="match status" value="1"/>
</dbReference>
<evidence type="ECO:0000313" key="3">
    <source>
        <dbReference type="Proteomes" id="UP000297475"/>
    </source>
</evidence>
<keyword evidence="3" id="KW-1185">Reference proteome</keyword>
<dbReference type="SUPFAM" id="SSF53474">
    <property type="entry name" value="alpha/beta-Hydrolases"/>
    <property type="match status" value="1"/>
</dbReference>
<organism evidence="2 3">
    <name type="scientific">Natronospirillum operosum</name>
    <dbReference type="NCBI Taxonomy" id="2759953"/>
    <lineage>
        <taxon>Bacteria</taxon>
        <taxon>Pseudomonadati</taxon>
        <taxon>Pseudomonadota</taxon>
        <taxon>Gammaproteobacteria</taxon>
        <taxon>Oceanospirillales</taxon>
        <taxon>Natronospirillaceae</taxon>
        <taxon>Natronospirillum</taxon>
    </lineage>
</organism>
<feature type="domain" description="AB hydrolase-1" evidence="1">
    <location>
        <begin position="43"/>
        <end position="278"/>
    </location>
</feature>
<dbReference type="Gene3D" id="3.40.50.1820">
    <property type="entry name" value="alpha/beta hydrolase"/>
    <property type="match status" value="1"/>
</dbReference>
<sequence length="293" mass="31696">MQAFDHEMVTLANNTRVVVHFNQAARDDLARSKDVSPATRTPLLCLHGNSQDATTLMPLAREPWLDWPVIMLDLPGHGLSPPAADPEATYSVPGYAAVLRSLLAHLQLPEVCLLGHSLGGHVILEALPYLQGVHGIILTGSPPTGVDNLGRAFLPAEAAAALFSATMEDRVRSEAADDLMRGVPRAQVATLLDIYDRTDPQARTCLAASLQAGRVADGRRILVDSGMPCLYLHGTEDPLISGDYVREVFSDCGPQARLDILEGQGHWPQLEAPDVFASRVFEFVSVLNERAEL</sequence>